<gene>
    <name evidence="1" type="ORF">CN311_02005</name>
</gene>
<evidence type="ECO:0000313" key="1">
    <source>
        <dbReference type="EMBL" id="PDQ22797.1"/>
    </source>
</evidence>
<protein>
    <recommendedName>
        <fullName evidence="3">DUF4432 domain-containing protein</fullName>
    </recommendedName>
</protein>
<keyword evidence="2" id="KW-1185">Reference proteome</keyword>
<comment type="caution">
    <text evidence="1">The sequence shown here is derived from an EMBL/GenBank/DDBJ whole genome shotgun (WGS) entry which is preliminary data.</text>
</comment>
<accession>A0A2A6FLE4</accession>
<proteinExistence type="predicted"/>
<dbReference type="Gene3D" id="2.70.98.10">
    <property type="match status" value="1"/>
</dbReference>
<organism evidence="1 2">
    <name type="scientific">Mesorhizobium sanjuanii</name>
    <dbReference type="NCBI Taxonomy" id="2037900"/>
    <lineage>
        <taxon>Bacteria</taxon>
        <taxon>Pseudomonadati</taxon>
        <taxon>Pseudomonadota</taxon>
        <taxon>Alphaproteobacteria</taxon>
        <taxon>Hyphomicrobiales</taxon>
        <taxon>Phyllobacteriaceae</taxon>
        <taxon>Mesorhizobium</taxon>
    </lineage>
</organism>
<evidence type="ECO:0008006" key="3">
    <source>
        <dbReference type="Google" id="ProtNLM"/>
    </source>
</evidence>
<dbReference type="AlphaFoldDB" id="A0A2A6FLE4"/>
<dbReference type="Proteomes" id="UP000219182">
    <property type="component" value="Unassembled WGS sequence"/>
</dbReference>
<evidence type="ECO:0000313" key="2">
    <source>
        <dbReference type="Proteomes" id="UP000219182"/>
    </source>
</evidence>
<name>A0A2A6FLE4_9HYPH</name>
<reference evidence="1 2" key="1">
    <citation type="submission" date="2017-09" db="EMBL/GenBank/DDBJ databases">
        <title>Mesorhizobum sanjuanii sp. nov. isolated from nodules of Lotus tenuis in saline-alkaline lowlands of Flooding Pampa.</title>
        <authorList>
            <person name="Sannazzaro A.I."/>
            <person name="Torres Tejerizo G.A."/>
            <person name="Fontana F."/>
            <person name="Cumpa Velazquez L.M."/>
            <person name="Hansen L."/>
            <person name="Pistorio M."/>
            <person name="Estrella M.J."/>
        </authorList>
    </citation>
    <scope>NUCLEOTIDE SEQUENCE [LARGE SCALE GENOMIC DNA]</scope>
    <source>
        <strain evidence="1 2">BSA136</strain>
    </source>
</reference>
<dbReference type="EMBL" id="NWQG01000010">
    <property type="protein sequence ID" value="PDQ22797.1"/>
    <property type="molecule type" value="Genomic_DNA"/>
</dbReference>
<sequence length="374" mass="40633">MDIVTIEAKGISVSVDLAVGHLSDMAVDIDGRRLKPLHRAPWIDEPRETLPQDLPEGTMHLSGDFLCAPFSRSDVEAAPLHGWTANSPWDVVASEATGDGWRATFRLRRKVMGAAVDKILTLHDGHPFLYQEHVFSGGSGAISVAHHPMTAMRNGGRLAFSPKRFAATPDDPLEPDPARGRFRLAYPARSADLTRFPAADGGTLDLGDYRMDLEREDFLTLVEADHGGLGWTALARHAEQDLVLVLKNPAELPVTMLWISNGGRDYAPWSGRHRGVLGIEDGRTALGHAASLGDNWLKREGVATAFALAEGRSLSFRHVIGALPQSREGSQNNGEPPRDIVTGHGMMHVLAAESTMRDVAFDSDFLRIGRSVPA</sequence>
<dbReference type="RefSeq" id="WP_097571755.1">
    <property type="nucleotide sequence ID" value="NZ_NWQG01000010.1"/>
</dbReference>
<dbReference type="GO" id="GO:0030246">
    <property type="term" value="F:carbohydrate binding"/>
    <property type="evidence" value="ECO:0007669"/>
    <property type="project" value="InterPro"/>
</dbReference>
<dbReference type="InterPro" id="IPR014718">
    <property type="entry name" value="GH-type_carb-bd"/>
</dbReference>